<protein>
    <submittedName>
        <fullName evidence="1">Uncharacterized protein</fullName>
    </submittedName>
</protein>
<evidence type="ECO:0000313" key="2">
    <source>
        <dbReference type="EMBL" id="CAL4063332.1"/>
    </source>
</evidence>
<sequence>MNQTKKCIDCEKIYCDYKNDKTKRKCRICKCSEHGSLKEVHYATSKGDTWLCEECLQLTNIVERKHPNLFENLRKTLIRKYTKIKKTKSNQNKTLVSKETGDKQNKKTISFLDIVFKDEDVQ</sequence>
<evidence type="ECO:0000313" key="1">
    <source>
        <dbReference type="EMBL" id="CAL4063330.1"/>
    </source>
</evidence>
<name>A0AAV2PR84_MEGNR</name>
<accession>A0AAV2PR84</accession>
<gene>
    <name evidence="1" type="ORF">MNOR_LOCUS3293</name>
    <name evidence="2" type="ORF">MNOR_LOCUS3295</name>
</gene>
<reference evidence="1 3" key="1">
    <citation type="submission" date="2024-05" db="EMBL/GenBank/DDBJ databases">
        <authorList>
            <person name="Wallberg A."/>
        </authorList>
    </citation>
    <scope>NUCLEOTIDE SEQUENCE [LARGE SCALE GENOMIC DNA]</scope>
</reference>
<dbReference type="EMBL" id="CAXKWB010001110">
    <property type="protein sequence ID" value="CAL4063330.1"/>
    <property type="molecule type" value="Genomic_DNA"/>
</dbReference>
<evidence type="ECO:0000313" key="3">
    <source>
        <dbReference type="Proteomes" id="UP001497623"/>
    </source>
</evidence>
<comment type="caution">
    <text evidence="1">The sequence shown here is derived from an EMBL/GenBank/DDBJ whole genome shotgun (WGS) entry which is preliminary data.</text>
</comment>
<proteinExistence type="predicted"/>
<dbReference type="EMBL" id="CAXKWB010001110">
    <property type="protein sequence ID" value="CAL4063332.1"/>
    <property type="molecule type" value="Genomic_DNA"/>
</dbReference>
<keyword evidence="3" id="KW-1185">Reference proteome</keyword>
<dbReference type="AlphaFoldDB" id="A0AAV2PR84"/>
<organism evidence="1 3">
    <name type="scientific">Meganyctiphanes norvegica</name>
    <name type="common">Northern krill</name>
    <name type="synonym">Thysanopoda norvegica</name>
    <dbReference type="NCBI Taxonomy" id="48144"/>
    <lineage>
        <taxon>Eukaryota</taxon>
        <taxon>Metazoa</taxon>
        <taxon>Ecdysozoa</taxon>
        <taxon>Arthropoda</taxon>
        <taxon>Crustacea</taxon>
        <taxon>Multicrustacea</taxon>
        <taxon>Malacostraca</taxon>
        <taxon>Eumalacostraca</taxon>
        <taxon>Eucarida</taxon>
        <taxon>Euphausiacea</taxon>
        <taxon>Euphausiidae</taxon>
        <taxon>Meganyctiphanes</taxon>
    </lineage>
</organism>
<dbReference type="Proteomes" id="UP001497623">
    <property type="component" value="Unassembled WGS sequence"/>
</dbReference>